<dbReference type="InterPro" id="IPR036152">
    <property type="entry name" value="Asp/glu_Ase-like_sf"/>
</dbReference>
<dbReference type="InterPro" id="IPR027474">
    <property type="entry name" value="L-asparaginase_N"/>
</dbReference>
<evidence type="ECO:0000256" key="3">
    <source>
        <dbReference type="PROSITE-ProRule" id="PRU10099"/>
    </source>
</evidence>
<evidence type="ECO:0000256" key="1">
    <source>
        <dbReference type="ARBA" id="ARBA00010518"/>
    </source>
</evidence>
<feature type="domain" description="L-asparaginase N-terminal" evidence="5">
    <location>
        <begin position="43"/>
        <end position="109"/>
    </location>
</feature>
<feature type="active site" evidence="3">
    <location>
        <position position="52"/>
    </location>
</feature>
<feature type="chain" id="PRO_5030932432" evidence="4">
    <location>
        <begin position="32"/>
        <end position="145"/>
    </location>
</feature>
<dbReference type="InterPro" id="IPR006034">
    <property type="entry name" value="Asparaginase/glutaminase-like"/>
</dbReference>
<dbReference type="PROSITE" id="PS00144">
    <property type="entry name" value="ASN_GLN_ASE_1"/>
    <property type="match status" value="1"/>
</dbReference>
<comment type="caution">
    <text evidence="6">The sequence shown here is derived from an EMBL/GenBank/DDBJ whole genome shotgun (WGS) entry which is preliminary data.</text>
</comment>
<evidence type="ECO:0000259" key="5">
    <source>
        <dbReference type="Pfam" id="PF00710"/>
    </source>
</evidence>
<dbReference type="InterPro" id="IPR037152">
    <property type="entry name" value="L-asparaginase_N_sf"/>
</dbReference>
<organism evidence="6 7">
    <name type="scientific">Caballeronia arationis</name>
    <dbReference type="NCBI Taxonomy" id="1777142"/>
    <lineage>
        <taxon>Bacteria</taxon>
        <taxon>Pseudomonadati</taxon>
        <taxon>Pseudomonadota</taxon>
        <taxon>Betaproteobacteria</taxon>
        <taxon>Burkholderiales</taxon>
        <taxon>Burkholderiaceae</taxon>
        <taxon>Caballeronia</taxon>
    </lineage>
</organism>
<feature type="active site" description="O-isoaspartyl threonine intermediate" evidence="2">
    <location>
        <position position="52"/>
    </location>
</feature>
<dbReference type="EMBL" id="OCSU01000001">
    <property type="protein sequence ID" value="SOE64234.1"/>
    <property type="molecule type" value="Genomic_DNA"/>
</dbReference>
<dbReference type="Gene3D" id="3.40.50.1170">
    <property type="entry name" value="L-asparaginase, N-terminal domain"/>
    <property type="match status" value="1"/>
</dbReference>
<dbReference type="PIRSF" id="PIRSF500176">
    <property type="entry name" value="L_ASNase"/>
    <property type="match status" value="1"/>
</dbReference>
<dbReference type="AlphaFoldDB" id="A0A7Z7I5A4"/>
<dbReference type="GO" id="GO:0004067">
    <property type="term" value="F:asparaginase activity"/>
    <property type="evidence" value="ECO:0007669"/>
    <property type="project" value="UniProtKB-UniRule"/>
</dbReference>
<protein>
    <submittedName>
        <fullName evidence="6">Asparaginase</fullName>
    </submittedName>
</protein>
<keyword evidence="4" id="KW-0732">Signal</keyword>
<dbReference type="SUPFAM" id="SSF53774">
    <property type="entry name" value="Glutaminase/Asparaginase"/>
    <property type="match status" value="1"/>
</dbReference>
<dbReference type="PROSITE" id="PS51732">
    <property type="entry name" value="ASN_GLN_ASE_3"/>
    <property type="match status" value="1"/>
</dbReference>
<accession>A0A7Z7I5A4</accession>
<keyword evidence="7" id="KW-1185">Reference proteome</keyword>
<dbReference type="RefSeq" id="WP_200822606.1">
    <property type="nucleotide sequence ID" value="NZ_FCOG02000152.1"/>
</dbReference>
<evidence type="ECO:0000256" key="2">
    <source>
        <dbReference type="PIRSR" id="PIRSR001220-1"/>
    </source>
</evidence>
<gene>
    <name evidence="6" type="ORF">SAMN05446927_2690</name>
</gene>
<dbReference type="GO" id="GO:0006520">
    <property type="term" value="P:amino acid metabolic process"/>
    <property type="evidence" value="ECO:0007669"/>
    <property type="project" value="InterPro"/>
</dbReference>
<evidence type="ECO:0000313" key="7">
    <source>
        <dbReference type="Proteomes" id="UP000219522"/>
    </source>
</evidence>
<dbReference type="Pfam" id="PF00710">
    <property type="entry name" value="Asparaginase"/>
    <property type="match status" value="1"/>
</dbReference>
<dbReference type="InterPro" id="IPR020827">
    <property type="entry name" value="Asparaginase/glutaminase_AS1"/>
</dbReference>
<dbReference type="PIRSF" id="PIRSF001220">
    <property type="entry name" value="L-ASNase_gatD"/>
    <property type="match status" value="1"/>
</dbReference>
<sequence>MSDLRALTGKYITLCGTTLALGLAFSSSTIAQTPQPPQTSLPHVAVLATGGTIAGTGSSETQTTGYKSGVLTADVLLKSVPSLGTVAQVSGEQVSNVGSENITNDVLLKCVFRGSWTRVSLEAGQVFRAKLDSRSAATQGFLFLL</sequence>
<reference evidence="6 7" key="1">
    <citation type="submission" date="2017-09" db="EMBL/GenBank/DDBJ databases">
        <authorList>
            <person name="Varghese N."/>
            <person name="Submissions S."/>
        </authorList>
    </citation>
    <scope>NUCLEOTIDE SEQUENCE [LARGE SCALE GENOMIC DNA]</scope>
    <source>
        <strain evidence="6 7">OK806</strain>
    </source>
</reference>
<name>A0A7Z7I5A4_9BURK</name>
<dbReference type="Proteomes" id="UP000219522">
    <property type="component" value="Unassembled WGS sequence"/>
</dbReference>
<evidence type="ECO:0000313" key="6">
    <source>
        <dbReference type="EMBL" id="SOE64234.1"/>
    </source>
</evidence>
<proteinExistence type="inferred from homology"/>
<feature type="signal peptide" evidence="4">
    <location>
        <begin position="1"/>
        <end position="31"/>
    </location>
</feature>
<comment type="similarity">
    <text evidence="1">Belongs to the asparaginase 1 family.</text>
</comment>
<evidence type="ECO:0000256" key="4">
    <source>
        <dbReference type="SAM" id="SignalP"/>
    </source>
</evidence>